<dbReference type="EMBL" id="MN739521">
    <property type="protein sequence ID" value="QHT10466.1"/>
    <property type="molecule type" value="Genomic_DNA"/>
</dbReference>
<dbReference type="AlphaFoldDB" id="A0A6C0D077"/>
<dbReference type="InterPro" id="IPR043862">
    <property type="entry name" value="DUF5824"/>
</dbReference>
<evidence type="ECO:0000259" key="1">
    <source>
        <dbReference type="Pfam" id="PF19141"/>
    </source>
</evidence>
<sequence>MKIKKKYYNHLSQKDKKKQLAMIQKSRRMYKQGKYFTRTKLDYPVKVSPHIVRAQKLYGTKIIPSKELSLKTGCSMNALKQIVKKGEGAYYSSGSRPSQTAHSWAYARLASAISGGKASKVDFHILKTCNKTKKAYKLAIKP</sequence>
<name>A0A6C0D077_9ZZZZ</name>
<reference evidence="2" key="1">
    <citation type="journal article" date="2020" name="Nature">
        <title>Giant virus diversity and host interactions through global metagenomics.</title>
        <authorList>
            <person name="Schulz F."/>
            <person name="Roux S."/>
            <person name="Paez-Espino D."/>
            <person name="Jungbluth S."/>
            <person name="Walsh D.A."/>
            <person name="Denef V.J."/>
            <person name="McMahon K.D."/>
            <person name="Konstantinidis K.T."/>
            <person name="Eloe-Fadrosh E.A."/>
            <person name="Kyrpides N.C."/>
            <person name="Woyke T."/>
        </authorList>
    </citation>
    <scope>NUCLEOTIDE SEQUENCE</scope>
    <source>
        <strain evidence="2">GVMAG-M-3300023174-107</strain>
    </source>
</reference>
<accession>A0A6C0D077</accession>
<protein>
    <recommendedName>
        <fullName evidence="1">DUF5824 domain-containing protein</fullName>
    </recommendedName>
</protein>
<evidence type="ECO:0000313" key="2">
    <source>
        <dbReference type="EMBL" id="QHT10466.1"/>
    </source>
</evidence>
<organism evidence="2">
    <name type="scientific">viral metagenome</name>
    <dbReference type="NCBI Taxonomy" id="1070528"/>
    <lineage>
        <taxon>unclassified sequences</taxon>
        <taxon>metagenomes</taxon>
        <taxon>organismal metagenomes</taxon>
    </lineage>
</organism>
<proteinExistence type="predicted"/>
<feature type="domain" description="DUF5824" evidence="1">
    <location>
        <begin position="5"/>
        <end position="120"/>
    </location>
</feature>
<dbReference type="Pfam" id="PF19141">
    <property type="entry name" value="DUF5824"/>
    <property type="match status" value="1"/>
</dbReference>